<evidence type="ECO:0000313" key="5">
    <source>
        <dbReference type="Proteomes" id="UP000293865"/>
    </source>
</evidence>
<feature type="transmembrane region" description="Helical" evidence="2">
    <location>
        <begin position="188"/>
        <end position="206"/>
    </location>
</feature>
<feature type="transmembrane region" description="Helical" evidence="2">
    <location>
        <begin position="357"/>
        <end position="376"/>
    </location>
</feature>
<feature type="transmembrane region" description="Helical" evidence="2">
    <location>
        <begin position="148"/>
        <end position="168"/>
    </location>
</feature>
<feature type="transmembrane region" description="Helical" evidence="2">
    <location>
        <begin position="413"/>
        <end position="438"/>
    </location>
</feature>
<feature type="domain" description="Acyltransferase 3" evidence="3">
    <location>
        <begin position="99"/>
        <end position="436"/>
    </location>
</feature>
<evidence type="ECO:0000256" key="2">
    <source>
        <dbReference type="SAM" id="Phobius"/>
    </source>
</evidence>
<dbReference type="GO" id="GO:0016747">
    <property type="term" value="F:acyltransferase activity, transferring groups other than amino-acyl groups"/>
    <property type="evidence" value="ECO:0007669"/>
    <property type="project" value="InterPro"/>
</dbReference>
<proteinExistence type="predicted"/>
<dbReference type="PANTHER" id="PTHR23028">
    <property type="entry name" value="ACETYLTRANSFERASE"/>
    <property type="match status" value="1"/>
</dbReference>
<keyword evidence="4" id="KW-0012">Acyltransferase</keyword>
<feature type="transmembrane region" description="Helical" evidence="2">
    <location>
        <begin position="246"/>
        <end position="265"/>
    </location>
</feature>
<evidence type="ECO:0000313" key="4">
    <source>
        <dbReference type="EMBL" id="RXZ67777.1"/>
    </source>
</evidence>
<feature type="transmembrane region" description="Helical" evidence="2">
    <location>
        <begin position="325"/>
        <end position="345"/>
    </location>
</feature>
<dbReference type="EMBL" id="SDPN01000039">
    <property type="protein sequence ID" value="RXZ67777.1"/>
    <property type="molecule type" value="Genomic_DNA"/>
</dbReference>
<dbReference type="Pfam" id="PF01757">
    <property type="entry name" value="Acyl_transf_3"/>
    <property type="match status" value="1"/>
</dbReference>
<feature type="transmembrane region" description="Helical" evidence="2">
    <location>
        <begin position="106"/>
        <end position="128"/>
    </location>
</feature>
<feature type="transmembrane region" description="Helical" evidence="2">
    <location>
        <begin position="388"/>
        <end position="407"/>
    </location>
</feature>
<name>A0A4Q2KSS8_9MICO</name>
<feature type="transmembrane region" description="Helical" evidence="2">
    <location>
        <begin position="272"/>
        <end position="289"/>
    </location>
</feature>
<dbReference type="InterPro" id="IPR002656">
    <property type="entry name" value="Acyl_transf_3_dom"/>
</dbReference>
<feature type="region of interest" description="Disordered" evidence="1">
    <location>
        <begin position="1"/>
        <end position="61"/>
    </location>
</feature>
<keyword evidence="2" id="KW-1133">Transmembrane helix</keyword>
<evidence type="ECO:0000259" key="3">
    <source>
        <dbReference type="Pfam" id="PF01757"/>
    </source>
</evidence>
<accession>A0A4Q2KSS8</accession>
<feature type="transmembrane region" description="Helical" evidence="2">
    <location>
        <begin position="295"/>
        <end position="313"/>
    </location>
</feature>
<comment type="caution">
    <text evidence="4">The sequence shown here is derived from an EMBL/GenBank/DDBJ whole genome shotgun (WGS) entry which is preliminary data.</text>
</comment>
<sequence>MDVRPRSVMRSRHPFRERQAPRLWGRSRSATPCTRPTKPRSTARAEAASSPAVPSTPMVSGPLKRMGDRGLIFSPFRCPPNAVRPYTIGIEMDHSRLRALDGLRGIAALIVLVHHSLLVVPALAAPYFGQVDIGGWAGLLVNTPLHLLWAGTEAVYLFFILSGLVLAFSVKSGSFTWSSYFPSRFARLYLPVFGAVVLGAIVIWATPTFDAADSLWVRNRPEQYELRELLADLTLLGGPSNAITPLWSLQLELLFSALLPLYIYASRRVTPVLQIAVYLALATLGAYAAVSSLTYLPMFGIGVALASLWPRISSGLSRLPARFSALGWSLTLIAAVLMTTSHWMLRPVLPTELAGAVTLPIVLVGICGIIIAAVHAPLLRALLSSRPFAFLGLISFSLYLIHEPIVVALSQVVAAPIVTVFVAVPFCIAVATVFWYLVERPSHRLSRRIRAGVDSELRLAAYTSTGSTGGGAASSQPRSASTNGSTSVAPAFRR</sequence>
<dbReference type="OrthoDB" id="9796461at2"/>
<keyword evidence="2" id="KW-0812">Transmembrane</keyword>
<evidence type="ECO:0000256" key="1">
    <source>
        <dbReference type="SAM" id="MobiDB-lite"/>
    </source>
</evidence>
<organism evidence="4 5">
    <name type="scientific">Agromyces albus</name>
    <dbReference type="NCBI Taxonomy" id="205332"/>
    <lineage>
        <taxon>Bacteria</taxon>
        <taxon>Bacillati</taxon>
        <taxon>Actinomycetota</taxon>
        <taxon>Actinomycetes</taxon>
        <taxon>Micrococcales</taxon>
        <taxon>Microbacteriaceae</taxon>
        <taxon>Agromyces</taxon>
    </lineage>
</organism>
<dbReference type="Proteomes" id="UP000293865">
    <property type="component" value="Unassembled WGS sequence"/>
</dbReference>
<keyword evidence="5" id="KW-1185">Reference proteome</keyword>
<dbReference type="AlphaFoldDB" id="A0A4Q2KSS8"/>
<feature type="region of interest" description="Disordered" evidence="1">
    <location>
        <begin position="464"/>
        <end position="494"/>
    </location>
</feature>
<keyword evidence="4" id="KW-0808">Transferase</keyword>
<feature type="compositionally biased region" description="Polar residues" evidence="1">
    <location>
        <begin position="476"/>
        <end position="488"/>
    </location>
</feature>
<protein>
    <submittedName>
        <fullName evidence="4">Acyltransferase</fullName>
    </submittedName>
</protein>
<keyword evidence="2" id="KW-0472">Membrane</keyword>
<gene>
    <name evidence="4" type="ORF">ESP51_16265</name>
</gene>
<dbReference type="InterPro" id="IPR050879">
    <property type="entry name" value="Acyltransferase_3"/>
</dbReference>
<reference evidence="4 5" key="1">
    <citation type="submission" date="2019-01" db="EMBL/GenBank/DDBJ databases">
        <title>Agromyces.</title>
        <authorList>
            <person name="Li J."/>
        </authorList>
    </citation>
    <scope>NUCLEOTIDE SEQUENCE [LARGE SCALE GENOMIC DNA]</scope>
    <source>
        <strain evidence="4 5">DSM 15934</strain>
    </source>
</reference>